<keyword evidence="2" id="KW-1185">Reference proteome</keyword>
<protein>
    <submittedName>
        <fullName evidence="1">Uncharacterized protein</fullName>
    </submittedName>
</protein>
<accession>A0A942Z727</accession>
<dbReference type="RefSeq" id="WP_213099727.1">
    <property type="nucleotide sequence ID" value="NZ_JAGYPN010000004.1"/>
</dbReference>
<organism evidence="1 2">
    <name type="scientific">Lederbergia citrea</name>
    <dbReference type="NCBI Taxonomy" id="2833581"/>
    <lineage>
        <taxon>Bacteria</taxon>
        <taxon>Bacillati</taxon>
        <taxon>Bacillota</taxon>
        <taxon>Bacilli</taxon>
        <taxon>Bacillales</taxon>
        <taxon>Bacillaceae</taxon>
        <taxon>Lederbergia</taxon>
    </lineage>
</organism>
<reference evidence="1 2" key="1">
    <citation type="submission" date="2021-05" db="EMBL/GenBank/DDBJ databases">
        <title>Novel Bacillus species.</title>
        <authorList>
            <person name="Liu G."/>
        </authorList>
    </citation>
    <scope>NUCLEOTIDE SEQUENCE [LARGE SCALE GENOMIC DNA]</scope>
    <source>
        <strain evidence="1 2">FJAT-49682</strain>
    </source>
</reference>
<comment type="caution">
    <text evidence="1">The sequence shown here is derived from an EMBL/GenBank/DDBJ whole genome shotgun (WGS) entry which is preliminary data.</text>
</comment>
<sequence length="49" mass="5526">MKKLLKGGVIMGSRVMLGSRQQLHSSRAIENIVDKFFDCKAKGTTRKFL</sequence>
<evidence type="ECO:0000313" key="2">
    <source>
        <dbReference type="Proteomes" id="UP000676456"/>
    </source>
</evidence>
<proteinExistence type="predicted"/>
<dbReference type="AlphaFoldDB" id="A0A942Z727"/>
<name>A0A942Z727_9BACI</name>
<gene>
    <name evidence="1" type="ORF">KHA91_18400</name>
</gene>
<evidence type="ECO:0000313" key="1">
    <source>
        <dbReference type="EMBL" id="MBS4224686.1"/>
    </source>
</evidence>
<dbReference type="Proteomes" id="UP000676456">
    <property type="component" value="Unassembled WGS sequence"/>
</dbReference>
<dbReference type="EMBL" id="JAGYPN010000004">
    <property type="protein sequence ID" value="MBS4224686.1"/>
    <property type="molecule type" value="Genomic_DNA"/>
</dbReference>